<dbReference type="EMBL" id="CP090173">
    <property type="protein sequence ID" value="UJO23985.1"/>
    <property type="molecule type" value="Genomic_DNA"/>
</dbReference>
<evidence type="ECO:0000313" key="2">
    <source>
        <dbReference type="Proteomes" id="UP000756132"/>
    </source>
</evidence>
<dbReference type="KEGG" id="ffu:CLAFUR5_12526"/>
<dbReference type="Proteomes" id="UP000756132">
    <property type="component" value="Chromosome 11"/>
</dbReference>
<dbReference type="OrthoDB" id="62952at2759"/>
<keyword evidence="2" id="KW-1185">Reference proteome</keyword>
<gene>
    <name evidence="1" type="ORF">CLAFUR5_12526</name>
</gene>
<dbReference type="GeneID" id="71992404"/>
<protein>
    <submittedName>
        <fullName evidence="1">Uncharacterized protein</fullName>
    </submittedName>
</protein>
<dbReference type="RefSeq" id="XP_047768351.1">
    <property type="nucleotide sequence ID" value="XM_047911674.1"/>
</dbReference>
<accession>A0A9Q8PK56</accession>
<reference evidence="1" key="1">
    <citation type="submission" date="2021-12" db="EMBL/GenBank/DDBJ databases">
        <authorList>
            <person name="Zaccaron A."/>
            <person name="Stergiopoulos I."/>
        </authorList>
    </citation>
    <scope>NUCLEOTIDE SEQUENCE</scope>
    <source>
        <strain evidence="1">Race5_Kim</strain>
    </source>
</reference>
<reference evidence="1" key="2">
    <citation type="journal article" date="2022" name="Microb. Genom.">
        <title>A chromosome-scale genome assembly of the tomato pathogen Cladosporium fulvum reveals a compartmentalized genome architecture and the presence of a dispensable chromosome.</title>
        <authorList>
            <person name="Zaccaron A.Z."/>
            <person name="Chen L.H."/>
            <person name="Samaras A."/>
            <person name="Stergiopoulos I."/>
        </authorList>
    </citation>
    <scope>NUCLEOTIDE SEQUENCE</scope>
    <source>
        <strain evidence="1">Race5_Kim</strain>
    </source>
</reference>
<name>A0A9Q8PK56_PASFU</name>
<evidence type="ECO:0000313" key="1">
    <source>
        <dbReference type="EMBL" id="UJO23985.1"/>
    </source>
</evidence>
<sequence length="251" mass="27814">MLNCRSPSSLNFMIKIPGPAPSDWPITATPAISIMTTIPNTLLETEVDVSAFQKQPKGPPRAHLLGLPRELRDLITEHIILKPTNTITMLPNFGCHANEISACPPSICSVSHQIRAETLPTFYSANIFTAQLDNDQDLETAKSWLEAIGDANVRHLRKLVMCGWTRVPFAGEGMVSRRWIRVGLDLREGTLTMESHDGDYAAIDCPSEVANTIDELKRAYAQMVEARKGRPFDVKCVAELMDGFNMLCTGY</sequence>
<organism evidence="1 2">
    <name type="scientific">Passalora fulva</name>
    <name type="common">Tomato leaf mold</name>
    <name type="synonym">Cladosporium fulvum</name>
    <dbReference type="NCBI Taxonomy" id="5499"/>
    <lineage>
        <taxon>Eukaryota</taxon>
        <taxon>Fungi</taxon>
        <taxon>Dikarya</taxon>
        <taxon>Ascomycota</taxon>
        <taxon>Pezizomycotina</taxon>
        <taxon>Dothideomycetes</taxon>
        <taxon>Dothideomycetidae</taxon>
        <taxon>Mycosphaerellales</taxon>
        <taxon>Mycosphaerellaceae</taxon>
        <taxon>Fulvia</taxon>
    </lineage>
</organism>
<proteinExistence type="predicted"/>
<dbReference type="AlphaFoldDB" id="A0A9Q8PK56"/>